<proteinExistence type="predicted"/>
<organism evidence="2 3">
    <name type="scientific">Pygoscelis adeliae</name>
    <name type="common">Adelie penguin</name>
    <dbReference type="NCBI Taxonomy" id="9238"/>
    <lineage>
        <taxon>Eukaryota</taxon>
        <taxon>Metazoa</taxon>
        <taxon>Chordata</taxon>
        <taxon>Craniata</taxon>
        <taxon>Vertebrata</taxon>
        <taxon>Euteleostomi</taxon>
        <taxon>Archelosauria</taxon>
        <taxon>Archosauria</taxon>
        <taxon>Dinosauria</taxon>
        <taxon>Saurischia</taxon>
        <taxon>Theropoda</taxon>
        <taxon>Coelurosauria</taxon>
        <taxon>Aves</taxon>
        <taxon>Neognathae</taxon>
        <taxon>Neoaves</taxon>
        <taxon>Aequornithes</taxon>
        <taxon>Sphenisciformes</taxon>
        <taxon>Spheniscidae</taxon>
        <taxon>Pygoscelis</taxon>
    </lineage>
</organism>
<name>A0A093P038_PYGAD</name>
<gene>
    <name evidence="2" type="ORF">AS28_02455</name>
</gene>
<keyword evidence="1" id="KW-0812">Transmembrane</keyword>
<reference evidence="2 3" key="1">
    <citation type="submission" date="2014-04" db="EMBL/GenBank/DDBJ databases">
        <title>Genome evolution of avian class.</title>
        <authorList>
            <person name="Zhang G."/>
            <person name="Li C."/>
        </authorList>
    </citation>
    <scope>NUCLEOTIDE SEQUENCE [LARGE SCALE GENOMIC DNA]</scope>
    <source>
        <strain evidence="2">BGI_AS28</strain>
    </source>
</reference>
<keyword evidence="1" id="KW-1133">Transmembrane helix</keyword>
<keyword evidence="1" id="KW-0472">Membrane</keyword>
<evidence type="ECO:0000256" key="1">
    <source>
        <dbReference type="SAM" id="Phobius"/>
    </source>
</evidence>
<evidence type="ECO:0000313" key="2">
    <source>
        <dbReference type="EMBL" id="KFW69776.1"/>
    </source>
</evidence>
<accession>A0A093P038</accession>
<dbReference type="EMBL" id="KL225238">
    <property type="protein sequence ID" value="KFW69776.1"/>
    <property type="molecule type" value="Genomic_DNA"/>
</dbReference>
<sequence>MAERRGSSMVTGRMHWILAIVLMLWSHQIRGQGK</sequence>
<dbReference type="AlphaFoldDB" id="A0A093P038"/>
<feature type="transmembrane region" description="Helical" evidence="1">
    <location>
        <begin position="6"/>
        <end position="25"/>
    </location>
</feature>
<evidence type="ECO:0000313" key="3">
    <source>
        <dbReference type="Proteomes" id="UP000054081"/>
    </source>
</evidence>
<dbReference type="Proteomes" id="UP000054081">
    <property type="component" value="Unassembled WGS sequence"/>
</dbReference>
<protein>
    <submittedName>
        <fullName evidence="2">Uncharacterized protein</fullName>
    </submittedName>
</protein>
<keyword evidence="3" id="KW-1185">Reference proteome</keyword>